<keyword evidence="3" id="KW-1185">Reference proteome</keyword>
<dbReference type="AlphaFoldDB" id="A0AAD6STK7"/>
<organism evidence="2 3">
    <name type="scientific">Mycena alexandri</name>
    <dbReference type="NCBI Taxonomy" id="1745969"/>
    <lineage>
        <taxon>Eukaryota</taxon>
        <taxon>Fungi</taxon>
        <taxon>Dikarya</taxon>
        <taxon>Basidiomycota</taxon>
        <taxon>Agaricomycotina</taxon>
        <taxon>Agaricomycetes</taxon>
        <taxon>Agaricomycetidae</taxon>
        <taxon>Agaricales</taxon>
        <taxon>Marasmiineae</taxon>
        <taxon>Mycenaceae</taxon>
        <taxon>Mycena</taxon>
    </lineage>
</organism>
<gene>
    <name evidence="2" type="ORF">C8F04DRAFT_624626</name>
</gene>
<dbReference type="EMBL" id="JARJCM010000065">
    <property type="protein sequence ID" value="KAJ7033434.1"/>
    <property type="molecule type" value="Genomic_DNA"/>
</dbReference>
<comment type="caution">
    <text evidence="2">The sequence shown here is derived from an EMBL/GenBank/DDBJ whole genome shotgun (WGS) entry which is preliminary data.</text>
</comment>
<reference evidence="2" key="1">
    <citation type="submission" date="2023-03" db="EMBL/GenBank/DDBJ databases">
        <title>Massive genome expansion in bonnet fungi (Mycena s.s.) driven by repeated elements and novel gene families across ecological guilds.</title>
        <authorList>
            <consortium name="Lawrence Berkeley National Laboratory"/>
            <person name="Harder C.B."/>
            <person name="Miyauchi S."/>
            <person name="Viragh M."/>
            <person name="Kuo A."/>
            <person name="Thoen E."/>
            <person name="Andreopoulos B."/>
            <person name="Lu D."/>
            <person name="Skrede I."/>
            <person name="Drula E."/>
            <person name="Henrissat B."/>
            <person name="Morin E."/>
            <person name="Kohler A."/>
            <person name="Barry K."/>
            <person name="LaButti K."/>
            <person name="Morin E."/>
            <person name="Salamov A."/>
            <person name="Lipzen A."/>
            <person name="Mereny Z."/>
            <person name="Hegedus B."/>
            <person name="Baldrian P."/>
            <person name="Stursova M."/>
            <person name="Weitz H."/>
            <person name="Taylor A."/>
            <person name="Grigoriev I.V."/>
            <person name="Nagy L.G."/>
            <person name="Martin F."/>
            <person name="Kauserud H."/>
        </authorList>
    </citation>
    <scope>NUCLEOTIDE SEQUENCE</scope>
    <source>
        <strain evidence="2">CBHHK200</strain>
    </source>
</reference>
<proteinExistence type="predicted"/>
<feature type="region of interest" description="Disordered" evidence="1">
    <location>
        <begin position="1"/>
        <end position="190"/>
    </location>
</feature>
<accession>A0AAD6STK7</accession>
<feature type="compositionally biased region" description="Low complexity" evidence="1">
    <location>
        <begin position="141"/>
        <end position="170"/>
    </location>
</feature>
<evidence type="ECO:0000313" key="3">
    <source>
        <dbReference type="Proteomes" id="UP001218188"/>
    </source>
</evidence>
<evidence type="ECO:0000256" key="1">
    <source>
        <dbReference type="SAM" id="MobiDB-lite"/>
    </source>
</evidence>
<evidence type="ECO:0000313" key="2">
    <source>
        <dbReference type="EMBL" id="KAJ7033434.1"/>
    </source>
</evidence>
<protein>
    <submittedName>
        <fullName evidence="2">Uncharacterized protein</fullName>
    </submittedName>
</protein>
<sequence>MRDHHKLNSKSAVFLHTMGQPVPATTSIRPQAAAGERPAEWNASVHPLSQPRPPIPMPNGAESSMLHPGPQWQQQHCEQSMDDSRIVFPGANNNPAGNLSIGVDNTVPRHSTPHSRNKELPNLRRSPGVRFASLPRSETGNPGTNTQPQDPTTNTNGGNLPNPTTIPTPNVDNEPALPHSAQFTHSSDPRPAFFRPDPLTDRAIAAATKCRHLAFATMEVLMPCEYLLQVTQSAESCNTLHTHFASLAVLVLPPKHLHHVCAPLGHCEHEAWHQRHVGKLEGLVRRLDKFLADFAAHPETPDPRTTSELAKKLADYAKQFAEIQNSIQVHSVLRSVFARQHYNYAFLLAFVDPTGNRHHGRRVSGLPPRN</sequence>
<name>A0AAD6STK7_9AGAR</name>
<dbReference type="Proteomes" id="UP001218188">
    <property type="component" value="Unassembled WGS sequence"/>
</dbReference>